<name>A0A239FJJ6_9PSED</name>
<dbReference type="Gene3D" id="1.10.3730.20">
    <property type="match status" value="1"/>
</dbReference>
<evidence type="ECO:0000256" key="1">
    <source>
        <dbReference type="SAM" id="Phobius"/>
    </source>
</evidence>
<feature type="domain" description="EamA" evidence="2">
    <location>
        <begin position="7"/>
        <end position="131"/>
    </location>
</feature>
<evidence type="ECO:0000313" key="4">
    <source>
        <dbReference type="Proteomes" id="UP000242915"/>
    </source>
</evidence>
<reference evidence="4" key="1">
    <citation type="submission" date="2017-06" db="EMBL/GenBank/DDBJ databases">
        <authorList>
            <person name="Varghese N."/>
            <person name="Submissions S."/>
        </authorList>
    </citation>
    <scope>NUCLEOTIDE SEQUENCE [LARGE SCALE GENOMIC DNA]</scope>
    <source>
        <strain evidence="4">CIP 108523</strain>
    </source>
</reference>
<dbReference type="AlphaFoldDB" id="A0A239FJJ6"/>
<feature type="transmembrane region" description="Helical" evidence="1">
    <location>
        <begin position="90"/>
        <end position="110"/>
    </location>
</feature>
<feature type="transmembrane region" description="Helical" evidence="1">
    <location>
        <begin position="32"/>
        <end position="54"/>
    </location>
</feature>
<feature type="transmembrane region" description="Helical" evidence="1">
    <location>
        <begin position="230"/>
        <end position="252"/>
    </location>
</feature>
<protein>
    <submittedName>
        <fullName evidence="3">EamA-like transporter family protein</fullName>
    </submittedName>
</protein>
<evidence type="ECO:0000259" key="2">
    <source>
        <dbReference type="Pfam" id="PF00892"/>
    </source>
</evidence>
<dbReference type="InterPro" id="IPR000620">
    <property type="entry name" value="EamA_dom"/>
</dbReference>
<dbReference type="InterPro" id="IPR037185">
    <property type="entry name" value="EmrE-like"/>
</dbReference>
<organism evidence="3 4">
    <name type="scientific">Pseudomonas segetis</name>
    <dbReference type="NCBI Taxonomy" id="298908"/>
    <lineage>
        <taxon>Bacteria</taxon>
        <taxon>Pseudomonadati</taxon>
        <taxon>Pseudomonadota</taxon>
        <taxon>Gammaproteobacteria</taxon>
        <taxon>Pseudomonadales</taxon>
        <taxon>Pseudomonadaceae</taxon>
        <taxon>Pseudomonas</taxon>
    </lineage>
</organism>
<feature type="transmembrane region" description="Helical" evidence="1">
    <location>
        <begin position="203"/>
        <end position="224"/>
    </location>
</feature>
<keyword evidence="1" id="KW-0472">Membrane</keyword>
<feature type="domain" description="EamA" evidence="2">
    <location>
        <begin position="142"/>
        <end position="274"/>
    </location>
</feature>
<dbReference type="RefSeq" id="WP_089360117.1">
    <property type="nucleotide sequence ID" value="NZ_FZOG01000003.1"/>
</dbReference>
<keyword evidence="4" id="KW-1185">Reference proteome</keyword>
<feature type="transmembrane region" description="Helical" evidence="1">
    <location>
        <begin position="6"/>
        <end position="25"/>
    </location>
</feature>
<accession>A0A239FJJ6</accession>
<evidence type="ECO:0000313" key="3">
    <source>
        <dbReference type="EMBL" id="SNS57120.1"/>
    </source>
</evidence>
<feature type="transmembrane region" description="Helical" evidence="1">
    <location>
        <begin position="116"/>
        <end position="136"/>
    </location>
</feature>
<dbReference type="Pfam" id="PF00892">
    <property type="entry name" value="EamA"/>
    <property type="match status" value="2"/>
</dbReference>
<proteinExistence type="predicted"/>
<dbReference type="EMBL" id="FZOG01000003">
    <property type="protein sequence ID" value="SNS57120.1"/>
    <property type="molecule type" value="Genomic_DNA"/>
</dbReference>
<feature type="transmembrane region" description="Helical" evidence="1">
    <location>
        <begin position="143"/>
        <end position="163"/>
    </location>
</feature>
<dbReference type="SUPFAM" id="SSF103481">
    <property type="entry name" value="Multidrug resistance efflux transporter EmrE"/>
    <property type="match status" value="2"/>
</dbReference>
<dbReference type="Proteomes" id="UP000242915">
    <property type="component" value="Unassembled WGS sequence"/>
</dbReference>
<keyword evidence="1" id="KW-1133">Transmembrane helix</keyword>
<sequence length="278" mass="29971">MSDINLATLLVLISAFMHASWNAVVKSSNDRLSAMAMVDVVAFVVALIAAPFVAVPSLSVWGLIGLSVTVNLFYRYFLINAYHFGDFGQVYPLTRGLPPLLVVIFAALWLGESLPALGILGVVILSLGVLSLLHVTRQWRAPCYALAAGVCVALYTVIDAYGVRSATGVLSYLVYFTLLLSVPIPLFAAVSRRSALRKHLREYWPISIFGGLTYSAAYALVLWAMTLDNVAKIAALRESSVIIGAVIATLLFKEPFGKRRLIAAITVTVGIVLIKLAA</sequence>
<feature type="transmembrane region" description="Helical" evidence="1">
    <location>
        <begin position="169"/>
        <end position="191"/>
    </location>
</feature>
<dbReference type="GO" id="GO:0016020">
    <property type="term" value="C:membrane"/>
    <property type="evidence" value="ECO:0007669"/>
    <property type="project" value="InterPro"/>
</dbReference>
<keyword evidence="1" id="KW-0812">Transmembrane</keyword>
<gene>
    <name evidence="3" type="ORF">SAMN05216255_2650</name>
</gene>
<feature type="transmembrane region" description="Helical" evidence="1">
    <location>
        <begin position="60"/>
        <end position="78"/>
    </location>
</feature>